<name>A0A8H4RSR6_9HELO</name>
<protein>
    <submittedName>
        <fullName evidence="1">Uncharacterized protein</fullName>
    </submittedName>
</protein>
<dbReference type="AlphaFoldDB" id="A0A8H4RSR6"/>
<sequence length="205" mass="23963">MVNPLDKMLNYMTGGSMKYLSSETQDVLRTKVIQTLGGNSSGTSYWYHPAVPMDLLEMASSTDFIIEEHLESPAFSRYYCCLNSDLDPSVSFDSDLGEEPQYFNESDWKTLLEYLKRAFWWEPFVEEKFEYWSNTGELQKEAERGCHLCTLMWNTMNEEQQNELLDDDLRLAREATAKLASATNDVEREQLEIRYRKRKATQIKI</sequence>
<dbReference type="Proteomes" id="UP000566819">
    <property type="component" value="Unassembled WGS sequence"/>
</dbReference>
<gene>
    <name evidence="1" type="ORF">G7Y89_g3819</name>
</gene>
<evidence type="ECO:0000313" key="1">
    <source>
        <dbReference type="EMBL" id="KAF4634284.1"/>
    </source>
</evidence>
<proteinExistence type="predicted"/>
<evidence type="ECO:0000313" key="2">
    <source>
        <dbReference type="Proteomes" id="UP000566819"/>
    </source>
</evidence>
<reference evidence="1 2" key="1">
    <citation type="submission" date="2020-03" db="EMBL/GenBank/DDBJ databases">
        <title>Draft Genome Sequence of Cudoniella acicularis.</title>
        <authorList>
            <person name="Buettner E."/>
            <person name="Kellner H."/>
        </authorList>
    </citation>
    <scope>NUCLEOTIDE SEQUENCE [LARGE SCALE GENOMIC DNA]</scope>
    <source>
        <strain evidence="1 2">DSM 108380</strain>
    </source>
</reference>
<dbReference type="EMBL" id="JAAMPI010000195">
    <property type="protein sequence ID" value="KAF4634284.1"/>
    <property type="molecule type" value="Genomic_DNA"/>
</dbReference>
<accession>A0A8H4RSR6</accession>
<organism evidence="1 2">
    <name type="scientific">Cudoniella acicularis</name>
    <dbReference type="NCBI Taxonomy" id="354080"/>
    <lineage>
        <taxon>Eukaryota</taxon>
        <taxon>Fungi</taxon>
        <taxon>Dikarya</taxon>
        <taxon>Ascomycota</taxon>
        <taxon>Pezizomycotina</taxon>
        <taxon>Leotiomycetes</taxon>
        <taxon>Helotiales</taxon>
        <taxon>Tricladiaceae</taxon>
        <taxon>Cudoniella</taxon>
    </lineage>
</organism>
<comment type="caution">
    <text evidence="1">The sequence shown here is derived from an EMBL/GenBank/DDBJ whole genome shotgun (WGS) entry which is preliminary data.</text>
</comment>
<keyword evidence="2" id="KW-1185">Reference proteome</keyword>